<gene>
    <name evidence="5" type="ORF">FHX40_0041</name>
</gene>
<comment type="caution">
    <text evidence="5">The sequence shown here is derived from an EMBL/GenBank/DDBJ whole genome shotgun (WGS) entry which is preliminary data.</text>
</comment>
<evidence type="ECO:0000256" key="2">
    <source>
        <dbReference type="ARBA" id="ARBA00023125"/>
    </source>
</evidence>
<evidence type="ECO:0000256" key="1">
    <source>
        <dbReference type="ARBA" id="ARBA00023015"/>
    </source>
</evidence>
<keyword evidence="3" id="KW-0804">Transcription</keyword>
<dbReference type="AlphaFoldDB" id="A0A543IS77"/>
<accession>A0A543IS77</accession>
<feature type="domain" description="HTH hxlR-type" evidence="4">
    <location>
        <begin position="167"/>
        <end position="268"/>
    </location>
</feature>
<feature type="domain" description="HTH hxlR-type" evidence="4">
    <location>
        <begin position="7"/>
        <end position="107"/>
    </location>
</feature>
<evidence type="ECO:0000256" key="3">
    <source>
        <dbReference type="ARBA" id="ARBA00023163"/>
    </source>
</evidence>
<proteinExistence type="predicted"/>
<dbReference type="InterPro" id="IPR036390">
    <property type="entry name" value="WH_DNA-bd_sf"/>
</dbReference>
<protein>
    <submittedName>
        <fullName evidence="5">HxlR family transcriptional regulator</fullName>
    </submittedName>
</protein>
<dbReference type="GO" id="GO:0003677">
    <property type="term" value="F:DNA binding"/>
    <property type="evidence" value="ECO:0007669"/>
    <property type="project" value="UniProtKB-KW"/>
</dbReference>
<dbReference type="PANTHER" id="PTHR33204">
    <property type="entry name" value="TRANSCRIPTIONAL REGULATOR, MARR FAMILY"/>
    <property type="match status" value="1"/>
</dbReference>
<evidence type="ECO:0000313" key="5">
    <source>
        <dbReference type="EMBL" id="TQM73402.1"/>
    </source>
</evidence>
<name>A0A543IS77_9ACTN</name>
<sequence length="337" mass="37281">MGTGAALPSAIGQALLALGDQWTLLILQRGLTKQVRRFADWRDELGMSESVLSARLKEMVAGGLLEQVAYTSGGTRHEYRLTPRAAELWPMLVAIWSWERTWVHHPDPPPDLIHQVCGARADAVLGCGACGTAFVTARDTATERGREATFAQVAVARHHRRTVRERLPDDALSYLPETMAILGDRWSTVVLAAAFLGIRRFADFQAELGIAPSVLSDRLRRFVEADVLARVPTPSARPQYRLTDKGLSFFPVFAFLVDWARRWYTGAPGTELTIRHTGCGSVLVPVLRCTACGRVMERDAVRFDIPTPGHDAAAEPCPAMREAGRRRCRRSRAACRI</sequence>
<dbReference type="Proteomes" id="UP000319213">
    <property type="component" value="Unassembled WGS sequence"/>
</dbReference>
<dbReference type="InterPro" id="IPR002577">
    <property type="entry name" value="HTH_HxlR"/>
</dbReference>
<keyword evidence="2" id="KW-0238">DNA-binding</keyword>
<dbReference type="PROSITE" id="PS51118">
    <property type="entry name" value="HTH_HXLR"/>
    <property type="match status" value="2"/>
</dbReference>
<evidence type="ECO:0000313" key="6">
    <source>
        <dbReference type="Proteomes" id="UP000319213"/>
    </source>
</evidence>
<dbReference type="EMBL" id="VFPQ01000001">
    <property type="protein sequence ID" value="TQM73402.1"/>
    <property type="molecule type" value="Genomic_DNA"/>
</dbReference>
<reference evidence="5 6" key="1">
    <citation type="submission" date="2019-06" db="EMBL/GenBank/DDBJ databases">
        <title>Sequencing the genomes of 1000 actinobacteria strains.</title>
        <authorList>
            <person name="Klenk H.-P."/>
        </authorList>
    </citation>
    <scope>NUCLEOTIDE SEQUENCE [LARGE SCALE GENOMIC DNA]</scope>
    <source>
        <strain evidence="5 6">DSM 43186</strain>
    </source>
</reference>
<keyword evidence="6" id="KW-1185">Reference proteome</keyword>
<dbReference type="PANTHER" id="PTHR33204:SF36">
    <property type="entry name" value="TRANSCRIPTIONAL REGULATORY PROTEIN"/>
    <property type="match status" value="1"/>
</dbReference>
<organism evidence="5 6">
    <name type="scientific">Thermopolyspora flexuosa</name>
    <dbReference type="NCBI Taxonomy" id="103836"/>
    <lineage>
        <taxon>Bacteria</taxon>
        <taxon>Bacillati</taxon>
        <taxon>Actinomycetota</taxon>
        <taxon>Actinomycetes</taxon>
        <taxon>Streptosporangiales</taxon>
        <taxon>Streptosporangiaceae</taxon>
        <taxon>Thermopolyspora</taxon>
    </lineage>
</organism>
<dbReference type="RefSeq" id="WP_170198660.1">
    <property type="nucleotide sequence ID" value="NZ_BMPV01000004.1"/>
</dbReference>
<dbReference type="SUPFAM" id="SSF46785">
    <property type="entry name" value="Winged helix' DNA-binding domain"/>
    <property type="match status" value="2"/>
</dbReference>
<evidence type="ECO:0000259" key="4">
    <source>
        <dbReference type="PROSITE" id="PS51118"/>
    </source>
</evidence>
<dbReference type="InterPro" id="IPR036388">
    <property type="entry name" value="WH-like_DNA-bd_sf"/>
</dbReference>
<dbReference type="Gene3D" id="1.10.10.10">
    <property type="entry name" value="Winged helix-like DNA-binding domain superfamily/Winged helix DNA-binding domain"/>
    <property type="match status" value="2"/>
</dbReference>
<keyword evidence="1" id="KW-0805">Transcription regulation</keyword>
<dbReference type="Pfam" id="PF01638">
    <property type="entry name" value="HxlR"/>
    <property type="match status" value="2"/>
</dbReference>